<dbReference type="Proteomes" id="UP000267208">
    <property type="component" value="Chromosome"/>
</dbReference>
<dbReference type="KEGG" id="lzh:D1B17_03685"/>
<evidence type="ECO:0000313" key="2">
    <source>
        <dbReference type="Proteomes" id="UP000267208"/>
    </source>
</evidence>
<dbReference type="AlphaFoldDB" id="A0A386PTS5"/>
<dbReference type="EMBL" id="CP031933">
    <property type="protein sequence ID" value="AYE37780.1"/>
    <property type="molecule type" value="Genomic_DNA"/>
</dbReference>
<evidence type="ECO:0000313" key="1">
    <source>
        <dbReference type="EMBL" id="AYE37780.1"/>
    </source>
</evidence>
<gene>
    <name evidence="1" type="ORF">D1B17_03685</name>
</gene>
<sequence>MIPEYKIFLNNVCYTPLVFNRVNKKLQVNLSNEEIKTLVNQIIQDKVTTIVKDGKNYYLQNDDIELVINSFNYRLITVNKLKYNSF</sequence>
<protein>
    <submittedName>
        <fullName evidence="1">DUF3781 domain-containing protein</fullName>
    </submittedName>
</protein>
<dbReference type="OrthoDB" id="1093942at2"/>
<keyword evidence="2" id="KW-1185">Reference proteome</keyword>
<dbReference type="RefSeq" id="WP_120142028.1">
    <property type="nucleotide sequence ID" value="NZ_CP031933.2"/>
</dbReference>
<dbReference type="InterPro" id="IPR024229">
    <property type="entry name" value="DUF3781"/>
</dbReference>
<dbReference type="Pfam" id="PF12636">
    <property type="entry name" value="DUF3781"/>
    <property type="match status" value="1"/>
</dbReference>
<reference evidence="2" key="1">
    <citation type="submission" date="2018-08" db="EMBL/GenBank/DDBJ databases">
        <title>Genome of Lactobacillus sp. HBUAS52074.</title>
        <authorList>
            <person name="Guo Z."/>
            <person name="Zhang Z.D."/>
        </authorList>
    </citation>
    <scope>NUCLEOTIDE SEQUENCE [LARGE SCALE GENOMIC DNA]</scope>
    <source>
        <strain evidence="2">HBUAS52074</strain>
    </source>
</reference>
<accession>A0A386PTS5</accession>
<name>A0A386PTS5_9LACO</name>
<proteinExistence type="predicted"/>
<organism evidence="1 2">
    <name type="scientific">Companilactobacillus zhachilii</name>
    <dbReference type="NCBI Taxonomy" id="2304606"/>
    <lineage>
        <taxon>Bacteria</taxon>
        <taxon>Bacillati</taxon>
        <taxon>Bacillota</taxon>
        <taxon>Bacilli</taxon>
        <taxon>Lactobacillales</taxon>
        <taxon>Lactobacillaceae</taxon>
        <taxon>Companilactobacillus</taxon>
    </lineage>
</organism>